<dbReference type="InterPro" id="IPR000073">
    <property type="entry name" value="AB_hydrolase_1"/>
</dbReference>
<dbReference type="EMBL" id="JABFUC010000001">
    <property type="protein sequence ID" value="MCG6656417.1"/>
    <property type="molecule type" value="Genomic_DNA"/>
</dbReference>
<dbReference type="PANTHER" id="PTHR43798">
    <property type="entry name" value="MONOACYLGLYCEROL LIPASE"/>
    <property type="match status" value="1"/>
</dbReference>
<reference evidence="3 4" key="1">
    <citation type="submission" date="2020-05" db="EMBL/GenBank/DDBJ databases">
        <title>Comparative genomic analysis of denitrifying bacteria from Halomonas genus.</title>
        <authorList>
            <person name="Wang L."/>
            <person name="Shao Z."/>
        </authorList>
    </citation>
    <scope>NUCLEOTIDE SEQUENCE [LARGE SCALE GENOMIC DNA]</scope>
    <source>
        <strain evidence="3 4">A4</strain>
    </source>
</reference>
<dbReference type="PANTHER" id="PTHR43798:SF31">
    <property type="entry name" value="AB HYDROLASE SUPERFAMILY PROTEIN YCLE"/>
    <property type="match status" value="1"/>
</dbReference>
<dbReference type="Proteomes" id="UP000814385">
    <property type="component" value="Unassembled WGS sequence"/>
</dbReference>
<keyword evidence="1 3" id="KW-0378">Hydrolase</keyword>
<protein>
    <submittedName>
        <fullName evidence="3">Alpha/beta fold hydrolase</fullName>
    </submittedName>
</protein>
<dbReference type="Gene3D" id="3.40.50.1820">
    <property type="entry name" value="alpha/beta hydrolase"/>
    <property type="match status" value="1"/>
</dbReference>
<keyword evidence="4" id="KW-1185">Reference proteome</keyword>
<dbReference type="InterPro" id="IPR029058">
    <property type="entry name" value="AB_hydrolase_fold"/>
</dbReference>
<evidence type="ECO:0000313" key="3">
    <source>
        <dbReference type="EMBL" id="MCG6656417.1"/>
    </source>
</evidence>
<accession>A0ABS9P3Q5</accession>
<sequence>MTPLVLLSGWGIDARIWQPLAPYWPPELAVSAPDWPGYGSAAESLDASDDPERLAARMATSLPAEAVWVGWSLGALLATRLLAQLPTPRGVVLLGMGGRFCSEGGVTATELRAFRNAFRRSPTATWQHFLRWQLQGEPAPRPALRRLQELIGRRPSATPATLERDLAQLAALDNRAILASPPCPVHRLAGSHDPLLGDSDRRALDHAFEAAGHCPMLSCPAELATRLTEIARVASRSATPESQP</sequence>
<dbReference type="InterPro" id="IPR050266">
    <property type="entry name" value="AB_hydrolase_sf"/>
</dbReference>
<gene>
    <name evidence="3" type="ORF">HOP52_01310</name>
</gene>
<proteinExistence type="predicted"/>
<dbReference type="GO" id="GO:0016787">
    <property type="term" value="F:hydrolase activity"/>
    <property type="evidence" value="ECO:0007669"/>
    <property type="project" value="UniProtKB-KW"/>
</dbReference>
<feature type="domain" description="AB hydrolase-1" evidence="2">
    <location>
        <begin position="4"/>
        <end position="224"/>
    </location>
</feature>
<organism evidence="3 4">
    <name type="scientific">Billgrantia campisalis</name>
    <dbReference type="NCBI Taxonomy" id="74661"/>
    <lineage>
        <taxon>Bacteria</taxon>
        <taxon>Pseudomonadati</taxon>
        <taxon>Pseudomonadota</taxon>
        <taxon>Gammaproteobacteria</taxon>
        <taxon>Oceanospirillales</taxon>
        <taxon>Halomonadaceae</taxon>
        <taxon>Billgrantia</taxon>
    </lineage>
</organism>
<comment type="caution">
    <text evidence="3">The sequence shown here is derived from an EMBL/GenBank/DDBJ whole genome shotgun (WGS) entry which is preliminary data.</text>
</comment>
<dbReference type="Pfam" id="PF12697">
    <property type="entry name" value="Abhydrolase_6"/>
    <property type="match status" value="1"/>
</dbReference>
<evidence type="ECO:0000256" key="1">
    <source>
        <dbReference type="ARBA" id="ARBA00022801"/>
    </source>
</evidence>
<dbReference type="RefSeq" id="WP_238975173.1">
    <property type="nucleotide sequence ID" value="NZ_JABFUC010000001.1"/>
</dbReference>
<evidence type="ECO:0000259" key="2">
    <source>
        <dbReference type="Pfam" id="PF12697"/>
    </source>
</evidence>
<evidence type="ECO:0000313" key="4">
    <source>
        <dbReference type="Proteomes" id="UP000814385"/>
    </source>
</evidence>
<dbReference type="SUPFAM" id="SSF53474">
    <property type="entry name" value="alpha/beta-Hydrolases"/>
    <property type="match status" value="1"/>
</dbReference>
<name>A0ABS9P3Q5_9GAMM</name>